<comment type="caution">
    <text evidence="6">The sequence shown here is derived from an EMBL/GenBank/DDBJ whole genome shotgun (WGS) entry which is preliminary data.</text>
</comment>
<dbReference type="PANTHER" id="PTHR47151">
    <property type="entry name" value="LEU/ILE/VAL-BINDING ABC TRANSPORTER SUBUNIT"/>
    <property type="match status" value="1"/>
</dbReference>
<evidence type="ECO:0000313" key="6">
    <source>
        <dbReference type="EMBL" id="TVT24087.1"/>
    </source>
</evidence>
<feature type="domain" description="Leucine-binding protein" evidence="5">
    <location>
        <begin position="69"/>
        <end position="402"/>
    </location>
</feature>
<dbReference type="PANTHER" id="PTHR47151:SF2">
    <property type="entry name" value="AMINO ACID BINDING PROTEIN"/>
    <property type="match status" value="1"/>
</dbReference>
<dbReference type="AlphaFoldDB" id="A0A558AIK1"/>
<dbReference type="PRINTS" id="PR00337">
    <property type="entry name" value="LEUILEVALBP"/>
</dbReference>
<dbReference type="InterPro" id="IPR028081">
    <property type="entry name" value="Leu-bd"/>
</dbReference>
<dbReference type="SUPFAM" id="SSF53822">
    <property type="entry name" value="Periplasmic binding protein-like I"/>
    <property type="match status" value="1"/>
</dbReference>
<dbReference type="InterPro" id="IPR006311">
    <property type="entry name" value="TAT_signal"/>
</dbReference>
<name>A0A558AIK1_9PSEU</name>
<dbReference type="GO" id="GO:0006865">
    <property type="term" value="P:amino acid transport"/>
    <property type="evidence" value="ECO:0007669"/>
    <property type="project" value="UniProtKB-KW"/>
</dbReference>
<reference evidence="6 7" key="1">
    <citation type="submission" date="2019-07" db="EMBL/GenBank/DDBJ databases">
        <title>New species of Amycolatopsis and Streptomyces.</title>
        <authorList>
            <person name="Duangmal K."/>
            <person name="Teo W.F.A."/>
            <person name="Lipun K."/>
        </authorList>
    </citation>
    <scope>NUCLEOTIDE SEQUENCE [LARGE SCALE GENOMIC DNA]</scope>
    <source>
        <strain evidence="6 7">JCM 30562</strain>
    </source>
</reference>
<evidence type="ECO:0000256" key="1">
    <source>
        <dbReference type="ARBA" id="ARBA00010062"/>
    </source>
</evidence>
<accession>A0A558AIK1</accession>
<dbReference type="OrthoDB" id="7337537at2"/>
<evidence type="ECO:0000259" key="5">
    <source>
        <dbReference type="Pfam" id="PF13458"/>
    </source>
</evidence>
<dbReference type="EMBL" id="VJZA01000008">
    <property type="protein sequence ID" value="TVT24087.1"/>
    <property type="molecule type" value="Genomic_DNA"/>
</dbReference>
<keyword evidence="7" id="KW-1185">Reference proteome</keyword>
<protein>
    <submittedName>
        <fullName evidence="6">Amino acid ABC transporter substrate-binding protein</fullName>
    </submittedName>
</protein>
<dbReference type="InterPro" id="IPR028082">
    <property type="entry name" value="Peripla_BP_I"/>
</dbReference>
<keyword evidence="4" id="KW-0029">Amino-acid transport</keyword>
<gene>
    <name evidence="6" type="ORF">FNH06_07755</name>
</gene>
<dbReference type="Pfam" id="PF13458">
    <property type="entry name" value="Peripla_BP_6"/>
    <property type="match status" value="1"/>
</dbReference>
<evidence type="ECO:0000256" key="2">
    <source>
        <dbReference type="ARBA" id="ARBA00022448"/>
    </source>
</evidence>
<keyword evidence="2" id="KW-0813">Transport</keyword>
<evidence type="ECO:0000256" key="4">
    <source>
        <dbReference type="ARBA" id="ARBA00022970"/>
    </source>
</evidence>
<proteinExistence type="inferred from homology"/>
<keyword evidence="3" id="KW-0732">Signal</keyword>
<dbReference type="PROSITE" id="PS51318">
    <property type="entry name" value="TAT"/>
    <property type="match status" value="1"/>
</dbReference>
<sequence>MNMTTRGCAARMVADDQNRRRITRRGFVRATTVAGAGGLVLGGIGGALGGHASAGGQTISGGPARGQELRVVLAAPMTGDAASWGRESKNGALMAIDEINANGGVLGGTLKYVEVDLGDWNDPANVRQVFSRIVDTESPDVIVCPAVNAMGPDLDVVADAGVLYFHASTREDWRTIYHKNPQRYWGVFQCDPAETAYGTGVGQFFDQLVNSGEFRPPNGKTVAIAAGYDPTGSQIAKTFQAKIKELGWEVVSFDTVQSGQITDWGPVLSKVRQNSPSVFFTSDYFPPDNAALAKQWAAAPIPALVYQHYAPSDPDYAKLAGSAGNGIIWSSVLALLVDPIGNDFRDRYRKRYHTAAGWSYAGGVYDQVKLWAHCAALSGDPKDYRRVARTVEQTPVRGVTGCLYLDKHINAAYPVEQPDPTLAQPQIIAQVRDGGHTVFYPEPYTNGKFQLPPWMPKG</sequence>
<comment type="similarity">
    <text evidence="1">Belongs to the leucine-binding protein family.</text>
</comment>
<organism evidence="6 7">
    <name type="scientific">Amycolatopsis acidiphila</name>
    <dbReference type="NCBI Taxonomy" id="715473"/>
    <lineage>
        <taxon>Bacteria</taxon>
        <taxon>Bacillati</taxon>
        <taxon>Actinomycetota</taxon>
        <taxon>Actinomycetes</taxon>
        <taxon>Pseudonocardiales</taxon>
        <taxon>Pseudonocardiaceae</taxon>
        <taxon>Amycolatopsis</taxon>
    </lineage>
</organism>
<evidence type="ECO:0000256" key="3">
    <source>
        <dbReference type="ARBA" id="ARBA00022729"/>
    </source>
</evidence>
<dbReference type="InterPro" id="IPR000709">
    <property type="entry name" value="Leu_Ile_Val-bd"/>
</dbReference>
<evidence type="ECO:0000313" key="7">
    <source>
        <dbReference type="Proteomes" id="UP000318578"/>
    </source>
</evidence>
<dbReference type="Gene3D" id="3.40.50.2300">
    <property type="match status" value="2"/>
</dbReference>
<dbReference type="Proteomes" id="UP000318578">
    <property type="component" value="Unassembled WGS sequence"/>
</dbReference>